<dbReference type="SUPFAM" id="SSF54427">
    <property type="entry name" value="NTF2-like"/>
    <property type="match status" value="1"/>
</dbReference>
<evidence type="ECO:0000313" key="2">
    <source>
        <dbReference type="Proteomes" id="UP000241462"/>
    </source>
</evidence>
<evidence type="ECO:0008006" key="3">
    <source>
        <dbReference type="Google" id="ProtNLM"/>
    </source>
</evidence>
<name>A0A2T3AGM6_9PEZI</name>
<proteinExistence type="predicted"/>
<accession>A0A2T3AGM6</accession>
<reference evidence="1 2" key="1">
    <citation type="journal article" date="2018" name="Mycol. Prog.">
        <title>Coniella lustricola, a new species from submerged detritus.</title>
        <authorList>
            <person name="Raudabaugh D.B."/>
            <person name="Iturriaga T."/>
            <person name="Carver A."/>
            <person name="Mondo S."/>
            <person name="Pangilinan J."/>
            <person name="Lipzen A."/>
            <person name="He G."/>
            <person name="Amirebrahimi M."/>
            <person name="Grigoriev I.V."/>
            <person name="Miller A.N."/>
        </authorList>
    </citation>
    <scope>NUCLEOTIDE SEQUENCE [LARGE SCALE GENOMIC DNA]</scope>
    <source>
        <strain evidence="1 2">B22-T-1</strain>
    </source>
</reference>
<dbReference type="OrthoDB" id="10264449at2759"/>
<organism evidence="1 2">
    <name type="scientific">Coniella lustricola</name>
    <dbReference type="NCBI Taxonomy" id="2025994"/>
    <lineage>
        <taxon>Eukaryota</taxon>
        <taxon>Fungi</taxon>
        <taxon>Dikarya</taxon>
        <taxon>Ascomycota</taxon>
        <taxon>Pezizomycotina</taxon>
        <taxon>Sordariomycetes</taxon>
        <taxon>Sordariomycetidae</taxon>
        <taxon>Diaporthales</taxon>
        <taxon>Schizoparmaceae</taxon>
        <taxon>Coniella</taxon>
    </lineage>
</organism>
<dbReference type="InterPro" id="IPR032710">
    <property type="entry name" value="NTF2-like_dom_sf"/>
</dbReference>
<dbReference type="STRING" id="2025994.A0A2T3AGM6"/>
<keyword evidence="2" id="KW-1185">Reference proteome</keyword>
<dbReference type="AlphaFoldDB" id="A0A2T3AGM6"/>
<evidence type="ECO:0000313" key="1">
    <source>
        <dbReference type="EMBL" id="PSR97363.1"/>
    </source>
</evidence>
<protein>
    <recommendedName>
        <fullName evidence="3">SnoaL-like domain-containing protein</fullName>
    </recommendedName>
</protein>
<dbReference type="Proteomes" id="UP000241462">
    <property type="component" value="Unassembled WGS sequence"/>
</dbReference>
<dbReference type="InParanoid" id="A0A2T3AGM6"/>
<sequence>MASQAQASATPVVLTKDYIRDAFKLLEEVDDLSQRNSFFEKFVVPNVKWEITGTAHDMAGTRHNLADHSAASFDKLGKKLSKPIKFVVRSVILEAETRWASIECQGFTTRLNGKPYQNDYVWLTEWNDEGKIFHVRSYHDTHLAEIVLHE</sequence>
<gene>
    <name evidence="1" type="ORF">BD289DRAFT_480207</name>
</gene>
<dbReference type="Gene3D" id="3.10.450.50">
    <property type="match status" value="1"/>
</dbReference>
<dbReference type="EMBL" id="KZ678392">
    <property type="protein sequence ID" value="PSR97363.1"/>
    <property type="molecule type" value="Genomic_DNA"/>
</dbReference>